<gene>
    <name evidence="2" type="ORF">UFOVP1189_29</name>
    <name evidence="1" type="ORF">UFOVP464_14</name>
</gene>
<proteinExistence type="predicted"/>
<dbReference type="EMBL" id="LR796430">
    <property type="protein sequence ID" value="CAB4144004.1"/>
    <property type="molecule type" value="Genomic_DNA"/>
</dbReference>
<organism evidence="2">
    <name type="scientific">uncultured Caudovirales phage</name>
    <dbReference type="NCBI Taxonomy" id="2100421"/>
    <lineage>
        <taxon>Viruses</taxon>
        <taxon>Duplodnaviria</taxon>
        <taxon>Heunggongvirae</taxon>
        <taxon>Uroviricota</taxon>
        <taxon>Caudoviricetes</taxon>
        <taxon>Peduoviridae</taxon>
        <taxon>Maltschvirus</taxon>
        <taxon>Maltschvirus maltsch</taxon>
    </lineage>
</organism>
<protein>
    <submittedName>
        <fullName evidence="2">Uncharacterized protein</fullName>
    </submittedName>
</protein>
<name>A0A6J5R3H5_9CAUD</name>
<reference evidence="2" key="1">
    <citation type="submission" date="2020-05" db="EMBL/GenBank/DDBJ databases">
        <authorList>
            <person name="Chiriac C."/>
            <person name="Salcher M."/>
            <person name="Ghai R."/>
            <person name="Kavagutti S V."/>
        </authorList>
    </citation>
    <scope>NUCLEOTIDE SEQUENCE</scope>
</reference>
<dbReference type="EMBL" id="LR797138">
    <property type="protein sequence ID" value="CAB4189256.1"/>
    <property type="molecule type" value="Genomic_DNA"/>
</dbReference>
<evidence type="ECO:0000313" key="2">
    <source>
        <dbReference type="EMBL" id="CAB4189256.1"/>
    </source>
</evidence>
<evidence type="ECO:0000313" key="1">
    <source>
        <dbReference type="EMBL" id="CAB4144004.1"/>
    </source>
</evidence>
<accession>A0A6J5R3H5</accession>
<sequence length="126" mass="12768">MAKISGKAAAIYIGGDKTTGDLVPGLVSFTLPERTRIDVTTAGTDTEAFILGLNSGAISAETVYDAGNAGLESAITGGSTVSVYFYADEAEDAIVAWANAYVVASVNTSGPNAAVRRTLSFLNAAA</sequence>